<evidence type="ECO:0000313" key="1">
    <source>
        <dbReference type="EMBL" id="HIZ42767.1"/>
    </source>
</evidence>
<reference evidence="1" key="2">
    <citation type="submission" date="2021-04" db="EMBL/GenBank/DDBJ databases">
        <authorList>
            <person name="Gilroy R."/>
        </authorList>
    </citation>
    <scope>NUCLEOTIDE SEQUENCE</scope>
    <source>
        <strain evidence="1">ChiSxjej1B13-11774</strain>
    </source>
</reference>
<sequence length="152" mass="17461">MVHQATNAYPRVLLHDCVIHRITPTEDGLTVDFDKNGFFVQVPEAGNHFRATPARLTFTGCTPDDLSLQETRLHRIPRLFAWRTMHRADPARIARQVNEGSLRLEVIEEYYAAGAAWFVLAADGGLRRTLYARLYFDTLRYAWGRVDRNAPF</sequence>
<dbReference type="Proteomes" id="UP000824048">
    <property type="component" value="Unassembled WGS sequence"/>
</dbReference>
<evidence type="ECO:0000313" key="2">
    <source>
        <dbReference type="Proteomes" id="UP000824048"/>
    </source>
</evidence>
<gene>
    <name evidence="1" type="ORF">H9811_09420</name>
</gene>
<comment type="caution">
    <text evidence="1">The sequence shown here is derived from an EMBL/GenBank/DDBJ whole genome shotgun (WGS) entry which is preliminary data.</text>
</comment>
<dbReference type="EMBL" id="DXBP01000056">
    <property type="protein sequence ID" value="HIZ42767.1"/>
    <property type="molecule type" value="Genomic_DNA"/>
</dbReference>
<accession>A0A9D2ESU2</accession>
<reference evidence="1" key="1">
    <citation type="journal article" date="2021" name="PeerJ">
        <title>Extensive microbial diversity within the chicken gut microbiome revealed by metagenomics and culture.</title>
        <authorList>
            <person name="Gilroy R."/>
            <person name="Ravi A."/>
            <person name="Getino M."/>
            <person name="Pursley I."/>
            <person name="Horton D.L."/>
            <person name="Alikhan N.F."/>
            <person name="Baker D."/>
            <person name="Gharbi K."/>
            <person name="Hall N."/>
            <person name="Watson M."/>
            <person name="Adriaenssens E.M."/>
            <person name="Foster-Nyarko E."/>
            <person name="Jarju S."/>
            <person name="Secka A."/>
            <person name="Antonio M."/>
            <person name="Oren A."/>
            <person name="Chaudhuri R.R."/>
            <person name="La Ragione R."/>
            <person name="Hildebrand F."/>
            <person name="Pallen M.J."/>
        </authorList>
    </citation>
    <scope>NUCLEOTIDE SEQUENCE</scope>
    <source>
        <strain evidence="1">ChiSxjej1B13-11774</strain>
    </source>
</reference>
<protein>
    <submittedName>
        <fullName evidence="1">Uncharacterized protein</fullName>
    </submittedName>
</protein>
<proteinExistence type="predicted"/>
<organism evidence="1 2">
    <name type="scientific">Candidatus Gemmiger excrementigallinarum</name>
    <dbReference type="NCBI Taxonomy" id="2838609"/>
    <lineage>
        <taxon>Bacteria</taxon>
        <taxon>Bacillati</taxon>
        <taxon>Bacillota</taxon>
        <taxon>Clostridia</taxon>
        <taxon>Eubacteriales</taxon>
        <taxon>Gemmiger</taxon>
    </lineage>
</organism>
<dbReference type="AlphaFoldDB" id="A0A9D2ESU2"/>
<name>A0A9D2ESU2_9FIRM</name>